<reference evidence="1" key="1">
    <citation type="journal article" date="2007" name="J. Bacteriol.">
        <title>Comparative genome analysis of four magnetotactic bacteria reveals a complex set of group-specific genes implicated in magnetosome biomineralization and function.</title>
        <authorList>
            <person name="Richter M."/>
            <person name="Kube M."/>
            <person name="Bazylinski D.A."/>
            <person name="Lombardot T."/>
            <person name="Gloeckner F.O."/>
            <person name="Reinhardt R."/>
            <person name="Schueler D."/>
        </authorList>
    </citation>
    <scope>NUCLEOTIDE SEQUENCE</scope>
    <source>
        <strain evidence="1">MSR-1</strain>
    </source>
</reference>
<organism evidence="1">
    <name type="scientific">Magnetospirillum gryphiswaldense</name>
    <dbReference type="NCBI Taxonomy" id="55518"/>
    <lineage>
        <taxon>Bacteria</taxon>
        <taxon>Pseudomonadati</taxon>
        <taxon>Pseudomonadota</taxon>
        <taxon>Alphaproteobacteria</taxon>
        <taxon>Rhodospirillales</taxon>
        <taxon>Rhodospirillaceae</taxon>
        <taxon>Magnetospirillum</taxon>
    </lineage>
</organism>
<protein>
    <submittedName>
        <fullName evidence="1">Phytoene/squalene synthetase</fullName>
    </submittedName>
</protein>
<dbReference type="RefSeq" id="WP_106001743.1">
    <property type="nucleotide sequence ID" value="NZ_CP027527.1"/>
</dbReference>
<dbReference type="Pfam" id="PF00494">
    <property type="entry name" value="SQS_PSY"/>
    <property type="match status" value="1"/>
</dbReference>
<gene>
    <name evidence="1" type="ORF">MGR_0123</name>
</gene>
<proteinExistence type="predicted"/>
<accession>A4TUZ1</accession>
<dbReference type="InterPro" id="IPR002060">
    <property type="entry name" value="Squ/phyt_synthse"/>
</dbReference>
<dbReference type="SUPFAM" id="SSF48576">
    <property type="entry name" value="Terpenoid synthases"/>
    <property type="match status" value="1"/>
</dbReference>
<sequence length="278" mass="30606">MTASITDLSALGESLRRHDHDRYATAMFADPARRGDLWALYAFNLELSQIRTQVREPLAGMIRLQWWRDVVEGARREEAMRHPVGGPLLDLIERRQLQLTDVHDLVDVRQHDLDPAPFATIADWQEYGRRSSGGLARLAATVLGAEDCAAAQSAGTAWALTGLLRSLPFHLAQGWCSLPADVLAGQGVSSDEVLSATVDKTALAASVLTLTDLVEPHLRQSRRLRVPRAVLPALLPAVLAGAHLRRIRSLGGDVFDSRSYRPRPMPVRLAWAALRGRV</sequence>
<dbReference type="Gene3D" id="1.10.600.10">
    <property type="entry name" value="Farnesyl Diphosphate Synthase"/>
    <property type="match status" value="1"/>
</dbReference>
<dbReference type="InterPro" id="IPR008949">
    <property type="entry name" value="Isoprenoid_synthase_dom_sf"/>
</dbReference>
<evidence type="ECO:0000313" key="1">
    <source>
        <dbReference type="EMBL" id="CAM74448.1"/>
    </source>
</evidence>
<dbReference type="EMBL" id="CU459003">
    <property type="protein sequence ID" value="CAM74448.1"/>
    <property type="molecule type" value="Genomic_DNA"/>
</dbReference>
<name>A4TUZ1_9PROT</name>
<dbReference type="AlphaFoldDB" id="A4TUZ1"/>